<dbReference type="PIRSF" id="PIRSF006118">
    <property type="entry name" value="KDO8-P_Ptase"/>
    <property type="match status" value="1"/>
</dbReference>
<evidence type="ECO:0000256" key="5">
    <source>
        <dbReference type="ARBA" id="ARBA00022801"/>
    </source>
</evidence>
<keyword evidence="6" id="KW-0460">Magnesium</keyword>
<keyword evidence="5" id="KW-0378">Hydrolase</keyword>
<dbReference type="SFLD" id="SFLDG01138">
    <property type="entry name" value="C1.6.2:_Deoxy-d-mannose-octulo"/>
    <property type="match status" value="1"/>
</dbReference>
<dbReference type="InterPro" id="IPR010023">
    <property type="entry name" value="KdsC_fam"/>
</dbReference>
<dbReference type="GO" id="GO:0046872">
    <property type="term" value="F:metal ion binding"/>
    <property type="evidence" value="ECO:0007669"/>
    <property type="project" value="UniProtKB-KW"/>
</dbReference>
<reference evidence="7" key="1">
    <citation type="submission" date="2018-05" db="EMBL/GenBank/DDBJ databases">
        <authorList>
            <person name="Lanie J.A."/>
            <person name="Ng W.-L."/>
            <person name="Kazmierczak K.M."/>
            <person name="Andrzejewski T.M."/>
            <person name="Davidsen T.M."/>
            <person name="Wayne K.J."/>
            <person name="Tettelin H."/>
            <person name="Glass J.I."/>
            <person name="Rusch D."/>
            <person name="Podicherti R."/>
            <person name="Tsui H.-C.T."/>
            <person name="Winkler M.E."/>
        </authorList>
    </citation>
    <scope>NUCLEOTIDE SEQUENCE</scope>
</reference>
<sequence length="189" mass="20137">MPDPSRDIDPKVAGSIRLVVLDVDGVLTDGGVYVGARPGDAALEFKRFDIQDGLGVKMLRWAGIEVAIVSGRVSEATALRAKELGVDECHQDPGAKKLPIVQKMLADRGLGWDATAMVGDDLADLPILERVALPVAVANAVPEVHAVSSWTTVVPGGRGAVREFARALLTARGEWDGLVREYCDARSKE</sequence>
<proteinExistence type="inferred from homology"/>
<dbReference type="InterPro" id="IPR023214">
    <property type="entry name" value="HAD_sf"/>
</dbReference>
<evidence type="ECO:0000313" key="7">
    <source>
        <dbReference type="EMBL" id="SUZ67616.1"/>
    </source>
</evidence>
<dbReference type="SFLD" id="SFLDS00003">
    <property type="entry name" value="Haloacid_Dehalogenase"/>
    <property type="match status" value="1"/>
</dbReference>
<dbReference type="SUPFAM" id="SSF56784">
    <property type="entry name" value="HAD-like"/>
    <property type="match status" value="1"/>
</dbReference>
<dbReference type="InterPro" id="IPR050793">
    <property type="entry name" value="CMP-NeuNAc_synthase"/>
</dbReference>
<comment type="similarity">
    <text evidence="2">Belongs to the KdsC family.</text>
</comment>
<accession>A0A381PKQ5</accession>
<dbReference type="PANTHER" id="PTHR21485:SF3">
    <property type="entry name" value="N-ACYLNEURAMINATE CYTIDYLYLTRANSFERASE"/>
    <property type="match status" value="1"/>
</dbReference>
<dbReference type="Gene3D" id="3.40.50.1000">
    <property type="entry name" value="HAD superfamily/HAD-like"/>
    <property type="match status" value="1"/>
</dbReference>
<comment type="subunit">
    <text evidence="3">Homotetramer.</text>
</comment>
<dbReference type="EMBL" id="UINC01001016">
    <property type="protein sequence ID" value="SUZ67616.1"/>
    <property type="molecule type" value="Genomic_DNA"/>
</dbReference>
<dbReference type="AlphaFoldDB" id="A0A381PKQ5"/>
<protein>
    <recommendedName>
        <fullName evidence="8">Phenylphosphate carboxylase subunit delta</fullName>
    </recommendedName>
</protein>
<comment type="cofactor">
    <cofactor evidence="1">
        <name>Mg(2+)</name>
        <dbReference type="ChEBI" id="CHEBI:18420"/>
    </cofactor>
</comment>
<organism evidence="7">
    <name type="scientific">marine metagenome</name>
    <dbReference type="NCBI Taxonomy" id="408172"/>
    <lineage>
        <taxon>unclassified sequences</taxon>
        <taxon>metagenomes</taxon>
        <taxon>ecological metagenomes</taxon>
    </lineage>
</organism>
<name>A0A381PKQ5_9ZZZZ</name>
<evidence type="ECO:0000256" key="6">
    <source>
        <dbReference type="ARBA" id="ARBA00022842"/>
    </source>
</evidence>
<evidence type="ECO:0000256" key="1">
    <source>
        <dbReference type="ARBA" id="ARBA00001946"/>
    </source>
</evidence>
<dbReference type="NCBIfam" id="TIGR01670">
    <property type="entry name" value="KdsC-phosphatas"/>
    <property type="match status" value="1"/>
</dbReference>
<dbReference type="SFLD" id="SFLDG01136">
    <property type="entry name" value="C1.6:_Phosphoserine_Phosphatas"/>
    <property type="match status" value="1"/>
</dbReference>
<gene>
    <name evidence="7" type="ORF">METZ01_LOCUS20470</name>
</gene>
<dbReference type="InterPro" id="IPR036412">
    <property type="entry name" value="HAD-like_sf"/>
</dbReference>
<dbReference type="GO" id="GO:0016788">
    <property type="term" value="F:hydrolase activity, acting on ester bonds"/>
    <property type="evidence" value="ECO:0007669"/>
    <property type="project" value="InterPro"/>
</dbReference>
<dbReference type="Pfam" id="PF08282">
    <property type="entry name" value="Hydrolase_3"/>
    <property type="match status" value="1"/>
</dbReference>
<dbReference type="GO" id="GO:0008781">
    <property type="term" value="F:N-acylneuraminate cytidylyltransferase activity"/>
    <property type="evidence" value="ECO:0007669"/>
    <property type="project" value="TreeGrafter"/>
</dbReference>
<keyword evidence="4" id="KW-0479">Metal-binding</keyword>
<evidence type="ECO:0000256" key="3">
    <source>
        <dbReference type="ARBA" id="ARBA00011881"/>
    </source>
</evidence>
<evidence type="ECO:0000256" key="4">
    <source>
        <dbReference type="ARBA" id="ARBA00022723"/>
    </source>
</evidence>
<dbReference type="PANTHER" id="PTHR21485">
    <property type="entry name" value="HAD SUPERFAMILY MEMBERS CMAS AND KDSC"/>
    <property type="match status" value="1"/>
</dbReference>
<evidence type="ECO:0008006" key="8">
    <source>
        <dbReference type="Google" id="ProtNLM"/>
    </source>
</evidence>
<evidence type="ECO:0000256" key="2">
    <source>
        <dbReference type="ARBA" id="ARBA00005893"/>
    </source>
</evidence>